<evidence type="ECO:0000313" key="3">
    <source>
        <dbReference type="Proteomes" id="UP000076532"/>
    </source>
</evidence>
<sequence length="59" mass="6281">MQLFTHTTTLSARLALVLTLAILTYHASAAPHPHTKRQPVCSGANNNACSQAVDCCPFS</sequence>
<organism evidence="2 3">
    <name type="scientific">Athelia psychrophila</name>
    <dbReference type="NCBI Taxonomy" id="1759441"/>
    <lineage>
        <taxon>Eukaryota</taxon>
        <taxon>Fungi</taxon>
        <taxon>Dikarya</taxon>
        <taxon>Basidiomycota</taxon>
        <taxon>Agaricomycotina</taxon>
        <taxon>Agaricomycetes</taxon>
        <taxon>Agaricomycetidae</taxon>
        <taxon>Atheliales</taxon>
        <taxon>Atheliaceae</taxon>
        <taxon>Athelia</taxon>
    </lineage>
</organism>
<proteinExistence type="predicted"/>
<feature type="non-terminal residue" evidence="2">
    <location>
        <position position="59"/>
    </location>
</feature>
<protein>
    <submittedName>
        <fullName evidence="2">Uncharacterized protein</fullName>
    </submittedName>
</protein>
<keyword evidence="3" id="KW-1185">Reference proteome</keyword>
<name>A0A166AN12_9AGAM</name>
<evidence type="ECO:0000256" key="1">
    <source>
        <dbReference type="SAM" id="SignalP"/>
    </source>
</evidence>
<keyword evidence="1" id="KW-0732">Signal</keyword>
<reference evidence="2 3" key="1">
    <citation type="journal article" date="2016" name="Mol. Biol. Evol.">
        <title>Comparative Genomics of Early-Diverging Mushroom-Forming Fungi Provides Insights into the Origins of Lignocellulose Decay Capabilities.</title>
        <authorList>
            <person name="Nagy L.G."/>
            <person name="Riley R."/>
            <person name="Tritt A."/>
            <person name="Adam C."/>
            <person name="Daum C."/>
            <person name="Floudas D."/>
            <person name="Sun H."/>
            <person name="Yadav J.S."/>
            <person name="Pangilinan J."/>
            <person name="Larsson K.H."/>
            <person name="Matsuura K."/>
            <person name="Barry K."/>
            <person name="Labutti K."/>
            <person name="Kuo R."/>
            <person name="Ohm R.A."/>
            <person name="Bhattacharya S.S."/>
            <person name="Shirouzu T."/>
            <person name="Yoshinaga Y."/>
            <person name="Martin F.M."/>
            <person name="Grigoriev I.V."/>
            <person name="Hibbett D.S."/>
        </authorList>
    </citation>
    <scope>NUCLEOTIDE SEQUENCE [LARGE SCALE GENOMIC DNA]</scope>
    <source>
        <strain evidence="2 3">CBS 109695</strain>
    </source>
</reference>
<accession>A0A166AN12</accession>
<feature type="signal peptide" evidence="1">
    <location>
        <begin position="1"/>
        <end position="29"/>
    </location>
</feature>
<gene>
    <name evidence="2" type="ORF">FIBSPDRAFT_871041</name>
</gene>
<dbReference type="Proteomes" id="UP000076532">
    <property type="component" value="Unassembled WGS sequence"/>
</dbReference>
<dbReference type="AlphaFoldDB" id="A0A166AN12"/>
<evidence type="ECO:0000313" key="2">
    <source>
        <dbReference type="EMBL" id="KZP11780.1"/>
    </source>
</evidence>
<feature type="chain" id="PRO_5007870733" evidence="1">
    <location>
        <begin position="30"/>
        <end position="59"/>
    </location>
</feature>
<dbReference type="EMBL" id="KV417658">
    <property type="protein sequence ID" value="KZP11780.1"/>
    <property type="molecule type" value="Genomic_DNA"/>
</dbReference>